<evidence type="ECO:0000313" key="1">
    <source>
        <dbReference type="EMBL" id="KQL49412.1"/>
    </source>
</evidence>
<gene>
    <name evidence="1" type="ORF">AN963_06565</name>
</gene>
<protein>
    <submittedName>
        <fullName evidence="1">Uncharacterized protein</fullName>
    </submittedName>
</protein>
<sequence length="90" mass="10052">MCSTRKSTPQVNPFSIKVNESGLSLYAASRLLIDSSPFRVSLMPALSINLVPNCHMTLSKWLDVMDDEMQLVGVTTSLPFWAQPIVKRQI</sequence>
<dbReference type="Proteomes" id="UP000051063">
    <property type="component" value="Unassembled WGS sequence"/>
</dbReference>
<reference evidence="1 2" key="1">
    <citation type="submission" date="2015-09" db="EMBL/GenBank/DDBJ databases">
        <title>Genome sequencing project for genomic taxonomy and phylogenomics of Bacillus-like bacteria.</title>
        <authorList>
            <person name="Liu B."/>
            <person name="Wang J."/>
            <person name="Zhu Y."/>
            <person name="Liu G."/>
            <person name="Chen Q."/>
            <person name="Chen Z."/>
            <person name="Lan J."/>
            <person name="Che J."/>
            <person name="Ge C."/>
            <person name="Shi H."/>
            <person name="Pan Z."/>
            <person name="Liu X."/>
        </authorList>
    </citation>
    <scope>NUCLEOTIDE SEQUENCE [LARGE SCALE GENOMIC DNA]</scope>
    <source>
        <strain evidence="1 2">DSM 8552</strain>
    </source>
</reference>
<proteinExistence type="predicted"/>
<organism evidence="1 2">
    <name type="scientific">Brevibacillus choshinensis</name>
    <dbReference type="NCBI Taxonomy" id="54911"/>
    <lineage>
        <taxon>Bacteria</taxon>
        <taxon>Bacillati</taxon>
        <taxon>Bacillota</taxon>
        <taxon>Bacilli</taxon>
        <taxon>Bacillales</taxon>
        <taxon>Paenibacillaceae</taxon>
        <taxon>Brevibacillus</taxon>
    </lineage>
</organism>
<evidence type="ECO:0000313" key="2">
    <source>
        <dbReference type="Proteomes" id="UP000051063"/>
    </source>
</evidence>
<dbReference type="EMBL" id="LJJB01000007">
    <property type="protein sequence ID" value="KQL49412.1"/>
    <property type="molecule type" value="Genomic_DNA"/>
</dbReference>
<comment type="caution">
    <text evidence="1">The sequence shown here is derived from an EMBL/GenBank/DDBJ whole genome shotgun (WGS) entry which is preliminary data.</text>
</comment>
<keyword evidence="2" id="KW-1185">Reference proteome</keyword>
<accession>A0ABR5NCZ2</accession>
<name>A0ABR5NCZ2_BRECH</name>